<protein>
    <submittedName>
        <fullName evidence="4">Alpha/beta hydrolase</fullName>
    </submittedName>
</protein>
<comment type="caution">
    <text evidence="4">The sequence shown here is derived from an EMBL/GenBank/DDBJ whole genome shotgun (WGS) entry which is preliminary data.</text>
</comment>
<dbReference type="EMBL" id="LNYI01000033">
    <property type="protein sequence ID" value="KTD20970.1"/>
    <property type="molecule type" value="Genomic_DNA"/>
</dbReference>
<dbReference type="eggNOG" id="COG0429">
    <property type="taxonomic scope" value="Bacteria"/>
</dbReference>
<dbReference type="PANTHER" id="PTHR10794">
    <property type="entry name" value="ABHYDROLASE DOMAIN-CONTAINING PROTEIN"/>
    <property type="match status" value="1"/>
</dbReference>
<proteinExistence type="inferred from homology"/>
<dbReference type="PATRIC" id="fig|45067.4.peg.1782"/>
<feature type="active site" description="Charge relay system" evidence="2">
    <location>
        <position position="301"/>
    </location>
</feature>
<dbReference type="PANTHER" id="PTHR10794:SF63">
    <property type="entry name" value="ALPHA_BETA HYDROLASE 1, ISOFORM A"/>
    <property type="match status" value="1"/>
</dbReference>
<dbReference type="STRING" id="45067.Llan_1700"/>
<evidence type="ECO:0000259" key="3">
    <source>
        <dbReference type="Pfam" id="PF12146"/>
    </source>
</evidence>
<reference evidence="4 5" key="1">
    <citation type="submission" date="2015-11" db="EMBL/GenBank/DDBJ databases">
        <title>Genomic analysis of 38 Legionella species identifies large and diverse effector repertoires.</title>
        <authorList>
            <person name="Burstein D."/>
            <person name="Amaro F."/>
            <person name="Zusman T."/>
            <person name="Lifshitz Z."/>
            <person name="Cohen O."/>
            <person name="Gilbert J.A."/>
            <person name="Pupko T."/>
            <person name="Shuman H.A."/>
            <person name="Segal G."/>
        </authorList>
    </citation>
    <scope>NUCLEOTIDE SEQUENCE [LARGE SCALE GENOMIC DNA]</scope>
    <source>
        <strain evidence="4 5">ATCC 49751</strain>
    </source>
</reference>
<dbReference type="RefSeq" id="WP_028372299.1">
    <property type="nucleotide sequence ID" value="NZ_LT906451.1"/>
</dbReference>
<accession>A0A0W0VLJ4</accession>
<dbReference type="InterPro" id="IPR029058">
    <property type="entry name" value="AB_hydrolase_fold"/>
</dbReference>
<organism evidence="4 5">
    <name type="scientific">Legionella lansingensis</name>
    <dbReference type="NCBI Taxonomy" id="45067"/>
    <lineage>
        <taxon>Bacteria</taxon>
        <taxon>Pseudomonadati</taxon>
        <taxon>Pseudomonadota</taxon>
        <taxon>Gammaproteobacteria</taxon>
        <taxon>Legionellales</taxon>
        <taxon>Legionellaceae</taxon>
        <taxon>Legionella</taxon>
    </lineage>
</organism>
<dbReference type="Pfam" id="PF12146">
    <property type="entry name" value="Hydrolase_4"/>
    <property type="match status" value="1"/>
</dbReference>
<sequence>MSLLNFKPQFYIKNRHIQTILSSKKKPIIGNMVQNEIAITLTVKTDETVYLTGLFSPQPNQTAKGLIILLHGWLGCAQSTYMLGRGEQLYQQGYEIFRLNLRDHGSTIGLNKGIFHGARLEEVFQAIKQITANYSGLPTTLIGFSMGGSFALRIGWRDSFESQKISNLKQIIAICPSVNPEQVTRAIDNSSIYRRYFIARWKKNLIEKQRCFPRLYDFNTILLQKKSWQMTEKLLIKYFEFKDIDAYFAEYHFSPEKLKAVCVPMTILTAEDDPVIPISGFNELKNINPLLKLHITHHGGHVGYIYNFRGDSWLDIILPEFMEVND</sequence>
<dbReference type="InterPro" id="IPR022742">
    <property type="entry name" value="Hydrolase_4"/>
</dbReference>
<evidence type="ECO:0000256" key="2">
    <source>
        <dbReference type="PIRSR" id="PIRSR005211-1"/>
    </source>
</evidence>
<feature type="active site" description="Charge relay system" evidence="2">
    <location>
        <position position="273"/>
    </location>
</feature>
<keyword evidence="4" id="KW-0378">Hydrolase</keyword>
<dbReference type="AlphaFoldDB" id="A0A0W0VLJ4"/>
<keyword evidence="5" id="KW-1185">Reference proteome</keyword>
<gene>
    <name evidence="4" type="ORF">Llan_1700</name>
</gene>
<dbReference type="GO" id="GO:0034338">
    <property type="term" value="F:short-chain carboxylesterase activity"/>
    <property type="evidence" value="ECO:0007669"/>
    <property type="project" value="TreeGrafter"/>
</dbReference>
<name>A0A0W0VLJ4_9GAMM</name>
<dbReference type="Proteomes" id="UP000054869">
    <property type="component" value="Unassembled WGS sequence"/>
</dbReference>
<dbReference type="InterPro" id="IPR012020">
    <property type="entry name" value="ABHD4"/>
</dbReference>
<comment type="similarity">
    <text evidence="1">Belongs to the AB hydrolase superfamily. AB hydrolase 4 family.</text>
</comment>
<evidence type="ECO:0000313" key="4">
    <source>
        <dbReference type="EMBL" id="KTD20970.1"/>
    </source>
</evidence>
<dbReference type="InterPro" id="IPR050960">
    <property type="entry name" value="AB_hydrolase_4_sf"/>
</dbReference>
<evidence type="ECO:0000313" key="5">
    <source>
        <dbReference type="Proteomes" id="UP000054869"/>
    </source>
</evidence>
<dbReference type="GO" id="GO:0047372">
    <property type="term" value="F:monoacylglycerol lipase activity"/>
    <property type="evidence" value="ECO:0007669"/>
    <property type="project" value="TreeGrafter"/>
</dbReference>
<feature type="domain" description="Serine aminopeptidase S33" evidence="3">
    <location>
        <begin position="62"/>
        <end position="286"/>
    </location>
</feature>
<feature type="active site" description="Charge relay system" evidence="2">
    <location>
        <position position="145"/>
    </location>
</feature>
<dbReference type="SUPFAM" id="SSF53474">
    <property type="entry name" value="alpha/beta-Hydrolases"/>
    <property type="match status" value="1"/>
</dbReference>
<dbReference type="OrthoDB" id="332676at2"/>
<evidence type="ECO:0000256" key="1">
    <source>
        <dbReference type="ARBA" id="ARBA00010884"/>
    </source>
</evidence>
<dbReference type="Gene3D" id="3.40.50.1820">
    <property type="entry name" value="alpha/beta hydrolase"/>
    <property type="match status" value="1"/>
</dbReference>
<dbReference type="PIRSF" id="PIRSF005211">
    <property type="entry name" value="Ab_hydro_YheT"/>
    <property type="match status" value="1"/>
</dbReference>